<evidence type="ECO:0000313" key="2">
    <source>
        <dbReference type="EMBL" id="QPJ62796.1"/>
    </source>
</evidence>
<dbReference type="KEGG" id="nli:G3M70_13280"/>
<name>A0A7T0BXR7_9BACT</name>
<accession>A0A7T0BXR7</accession>
<feature type="coiled-coil region" evidence="1">
    <location>
        <begin position="11"/>
        <end position="38"/>
    </location>
</feature>
<organism evidence="2 3">
    <name type="scientific">Candidatus Nitronauta litoralis</name>
    <dbReference type="NCBI Taxonomy" id="2705533"/>
    <lineage>
        <taxon>Bacteria</taxon>
        <taxon>Pseudomonadati</taxon>
        <taxon>Nitrospinota/Tectimicrobiota group</taxon>
        <taxon>Nitrospinota</taxon>
        <taxon>Nitrospinia</taxon>
        <taxon>Nitrospinales</taxon>
        <taxon>Nitrospinaceae</taxon>
        <taxon>Candidatus Nitronauta</taxon>
    </lineage>
</organism>
<reference evidence="2 3" key="1">
    <citation type="submission" date="2020-02" db="EMBL/GenBank/DDBJ databases">
        <title>Genomic and physiological characterization of two novel Nitrospinaceae genera.</title>
        <authorList>
            <person name="Mueller A.J."/>
            <person name="Jung M.-Y."/>
            <person name="Strachan C.R."/>
            <person name="Herbold C.W."/>
            <person name="Kirkegaard R.H."/>
            <person name="Daims H."/>
        </authorList>
    </citation>
    <scope>NUCLEOTIDE SEQUENCE [LARGE SCALE GENOMIC DNA]</scope>
    <source>
        <strain evidence="2">EB</strain>
    </source>
</reference>
<protein>
    <submittedName>
        <fullName evidence="2">DUF465 domain-containing protein</fullName>
    </submittedName>
</protein>
<dbReference type="Proteomes" id="UP000594688">
    <property type="component" value="Chromosome"/>
</dbReference>
<dbReference type="Gene3D" id="6.10.280.50">
    <property type="match status" value="1"/>
</dbReference>
<keyword evidence="1" id="KW-0175">Coiled coil</keyword>
<sequence length="75" mass="8986">MEIELGLLEKIKGENLEFKELYEEHTKLKNRVEELNGMKFLSPEQEVEKKTIQKQKLKTKDRLGEILEQYQSNLH</sequence>
<dbReference type="InterPro" id="IPR038444">
    <property type="entry name" value="DUF465_sf"/>
</dbReference>
<evidence type="ECO:0000313" key="3">
    <source>
        <dbReference type="Proteomes" id="UP000594688"/>
    </source>
</evidence>
<proteinExistence type="predicted"/>
<gene>
    <name evidence="2" type="ORF">G3M70_13280</name>
</gene>
<dbReference type="AlphaFoldDB" id="A0A7T0BXR7"/>
<evidence type="ECO:0000256" key="1">
    <source>
        <dbReference type="SAM" id="Coils"/>
    </source>
</evidence>
<dbReference type="EMBL" id="CP048685">
    <property type="protein sequence ID" value="QPJ62796.1"/>
    <property type="molecule type" value="Genomic_DNA"/>
</dbReference>